<dbReference type="EC" id="6.1.1.15" evidence="2"/>
<dbReference type="AlphaFoldDB" id="A0A376FKT4"/>
<dbReference type="Gene3D" id="3.90.960.10">
    <property type="entry name" value="YbaK/aminoacyl-tRNA synthetase-associated domain"/>
    <property type="match status" value="1"/>
</dbReference>
<gene>
    <name evidence="2" type="primary">proS_2</name>
    <name evidence="2" type="ORF">NCTC12123_05514</name>
</gene>
<sequence length="74" mass="7762">MRVPGSLGPVNLPVPVVIDRTVAAMSDFSAGANIDGKHYFGINWDRDVATPEVADIRNVVAGDPSPDGQGTLMI</sequence>
<organism evidence="2 3">
    <name type="scientific">Enterobacter asburiae</name>
    <dbReference type="NCBI Taxonomy" id="61645"/>
    <lineage>
        <taxon>Bacteria</taxon>
        <taxon>Pseudomonadati</taxon>
        <taxon>Pseudomonadota</taxon>
        <taxon>Gammaproteobacteria</taxon>
        <taxon>Enterobacterales</taxon>
        <taxon>Enterobacteriaceae</taxon>
        <taxon>Enterobacter</taxon>
        <taxon>Enterobacter cloacae complex</taxon>
    </lineage>
</organism>
<dbReference type="EMBL" id="UFYI01000007">
    <property type="protein sequence ID" value="STD26306.1"/>
    <property type="molecule type" value="Genomic_DNA"/>
</dbReference>
<keyword evidence="2" id="KW-0030">Aminoacyl-tRNA synthetase</keyword>
<dbReference type="GO" id="GO:0002161">
    <property type="term" value="F:aminoacyl-tRNA deacylase activity"/>
    <property type="evidence" value="ECO:0007669"/>
    <property type="project" value="InterPro"/>
</dbReference>
<accession>A0A376FKT4</accession>
<dbReference type="Pfam" id="PF04073">
    <property type="entry name" value="tRNA_edit"/>
    <property type="match status" value="1"/>
</dbReference>
<dbReference type="SUPFAM" id="SSF55826">
    <property type="entry name" value="YbaK/ProRS associated domain"/>
    <property type="match status" value="1"/>
</dbReference>
<feature type="domain" description="YbaK/aminoacyl-tRNA synthetase-associated" evidence="1">
    <location>
        <begin position="3"/>
        <end position="45"/>
    </location>
</feature>
<dbReference type="Proteomes" id="UP000255163">
    <property type="component" value="Unassembled WGS sequence"/>
</dbReference>
<dbReference type="GO" id="GO:0004827">
    <property type="term" value="F:proline-tRNA ligase activity"/>
    <property type="evidence" value="ECO:0007669"/>
    <property type="project" value="UniProtKB-EC"/>
</dbReference>
<proteinExistence type="predicted"/>
<reference evidence="2 3" key="1">
    <citation type="submission" date="2018-06" db="EMBL/GenBank/DDBJ databases">
        <authorList>
            <consortium name="Pathogen Informatics"/>
            <person name="Doyle S."/>
        </authorList>
    </citation>
    <scope>NUCLEOTIDE SEQUENCE [LARGE SCALE GENOMIC DNA]</scope>
    <source>
        <strain evidence="2 3">NCTC12123</strain>
    </source>
</reference>
<protein>
    <submittedName>
        <fullName evidence="2">Prolyl-tRNA synthetase</fullName>
        <ecNumber evidence="2">6.1.1.15</ecNumber>
    </submittedName>
</protein>
<dbReference type="InterPro" id="IPR036754">
    <property type="entry name" value="YbaK/aa-tRNA-synt-asso_dom_sf"/>
</dbReference>
<keyword evidence="2" id="KW-0436">Ligase</keyword>
<name>A0A376FKT4_ENTAS</name>
<evidence type="ECO:0000313" key="2">
    <source>
        <dbReference type="EMBL" id="STD26306.1"/>
    </source>
</evidence>
<evidence type="ECO:0000313" key="3">
    <source>
        <dbReference type="Proteomes" id="UP000255163"/>
    </source>
</evidence>
<evidence type="ECO:0000259" key="1">
    <source>
        <dbReference type="Pfam" id="PF04073"/>
    </source>
</evidence>
<dbReference type="InterPro" id="IPR007214">
    <property type="entry name" value="YbaK/aa-tRNA-synth-assoc-dom"/>
</dbReference>